<accession>A0A6A6G3K5</accession>
<dbReference type="Proteomes" id="UP000799538">
    <property type="component" value="Unassembled WGS sequence"/>
</dbReference>
<evidence type="ECO:0000313" key="2">
    <source>
        <dbReference type="Proteomes" id="UP000799538"/>
    </source>
</evidence>
<protein>
    <submittedName>
        <fullName evidence="1">Uncharacterized protein</fullName>
    </submittedName>
</protein>
<name>A0A6A6G3K5_9PEZI</name>
<dbReference type="AlphaFoldDB" id="A0A6A6G3K5"/>
<dbReference type="PROSITE" id="PS51257">
    <property type="entry name" value="PROKAR_LIPOPROTEIN"/>
    <property type="match status" value="1"/>
</dbReference>
<reference evidence="2" key="1">
    <citation type="journal article" date="2020" name="Stud. Mycol.">
        <title>101 Dothideomycetes genomes: A test case for predicting lifestyles and emergence of pathogens.</title>
        <authorList>
            <person name="Haridas S."/>
            <person name="Albert R."/>
            <person name="Binder M."/>
            <person name="Bloem J."/>
            <person name="LaButti K."/>
            <person name="Salamov A."/>
            <person name="Andreopoulos B."/>
            <person name="Baker S."/>
            <person name="Barry K."/>
            <person name="Bills G."/>
            <person name="Bluhm B."/>
            <person name="Cannon C."/>
            <person name="Castanera R."/>
            <person name="Culley D."/>
            <person name="Daum C."/>
            <person name="Ezra D."/>
            <person name="Gonzalez J."/>
            <person name="Henrissat B."/>
            <person name="Kuo A."/>
            <person name="Liang C."/>
            <person name="Lipzen A."/>
            <person name="Lutzoni F."/>
            <person name="Magnuson J."/>
            <person name="Mondo S."/>
            <person name="Nolan M."/>
            <person name="Ohm R."/>
            <person name="Pangilinan J."/>
            <person name="Park H.-J."/>
            <person name="Ramirez L."/>
            <person name="Alfaro M."/>
            <person name="Sun H."/>
            <person name="Tritt A."/>
            <person name="Yoshinaga Y."/>
            <person name="Zwiers L.-H."/>
            <person name="Turgeon B."/>
            <person name="Goodwin S."/>
            <person name="Spatafora J."/>
            <person name="Crous P."/>
            <person name="Grigoriev I."/>
        </authorList>
    </citation>
    <scope>NUCLEOTIDE SEQUENCE [LARGE SCALE GENOMIC DNA]</scope>
    <source>
        <strain evidence="2">CECT 20119</strain>
    </source>
</reference>
<dbReference type="EMBL" id="ML992513">
    <property type="protein sequence ID" value="KAF2220153.1"/>
    <property type="molecule type" value="Genomic_DNA"/>
</dbReference>
<gene>
    <name evidence="1" type="ORF">BDZ85DRAFT_267258</name>
</gene>
<keyword evidence="2" id="KW-1185">Reference proteome</keyword>
<proteinExistence type="predicted"/>
<sequence length="76" mass="7756">MGMGRPVGDGSLLSFGVVSCWVDEDSVAASSTSVSGVGRTSTILLVVIDGASVAAANERSWYSIVDCTIVGNECKN</sequence>
<evidence type="ECO:0000313" key="1">
    <source>
        <dbReference type="EMBL" id="KAF2220153.1"/>
    </source>
</evidence>
<organism evidence="1 2">
    <name type="scientific">Elsinoe ampelina</name>
    <dbReference type="NCBI Taxonomy" id="302913"/>
    <lineage>
        <taxon>Eukaryota</taxon>
        <taxon>Fungi</taxon>
        <taxon>Dikarya</taxon>
        <taxon>Ascomycota</taxon>
        <taxon>Pezizomycotina</taxon>
        <taxon>Dothideomycetes</taxon>
        <taxon>Dothideomycetidae</taxon>
        <taxon>Myriangiales</taxon>
        <taxon>Elsinoaceae</taxon>
        <taxon>Elsinoe</taxon>
    </lineage>
</organism>